<dbReference type="AlphaFoldDB" id="A0A1W9ZAV5"/>
<dbReference type="Proteomes" id="UP000192707">
    <property type="component" value="Unassembled WGS sequence"/>
</dbReference>
<sequence>MGMSKAAYRSTRCDRAKDFMDATIALSDIYTEISVSSPPVTMAPQVPPNSMWAPVGESQQTVAGQVAAAAEALNARVAAAAVETAREAVEFGHQKGISVPSRIAQRAGVGRDG</sequence>
<accession>A0A1W9ZAV5</accession>
<protein>
    <submittedName>
        <fullName evidence="1">Uncharacterized protein</fullName>
    </submittedName>
</protein>
<dbReference type="EMBL" id="MVHG01000059">
    <property type="protein sequence ID" value="ORA10947.1"/>
    <property type="molecule type" value="Genomic_DNA"/>
</dbReference>
<keyword evidence="2" id="KW-1185">Reference proteome</keyword>
<organism evidence="1 2">
    <name type="scientific">Mycobacterium arosiense ATCC BAA-1401 = DSM 45069</name>
    <dbReference type="NCBI Taxonomy" id="1265311"/>
    <lineage>
        <taxon>Bacteria</taxon>
        <taxon>Bacillati</taxon>
        <taxon>Actinomycetota</taxon>
        <taxon>Actinomycetes</taxon>
        <taxon>Mycobacteriales</taxon>
        <taxon>Mycobacteriaceae</taxon>
        <taxon>Mycobacterium</taxon>
        <taxon>Mycobacterium avium complex (MAC)</taxon>
    </lineage>
</organism>
<evidence type="ECO:0000313" key="1">
    <source>
        <dbReference type="EMBL" id="ORA10947.1"/>
    </source>
</evidence>
<name>A0A1W9ZAV5_MYCAI</name>
<reference evidence="1 2" key="1">
    <citation type="submission" date="2016-12" db="EMBL/GenBank/DDBJ databases">
        <title>The new phylogeny of genus Mycobacterium.</title>
        <authorList>
            <person name="Tortoli E."/>
            <person name="Trovato A."/>
            <person name="Cirillo D.M."/>
        </authorList>
    </citation>
    <scope>NUCLEOTIDE SEQUENCE [LARGE SCALE GENOMIC DNA]</scope>
    <source>
        <strain evidence="1 2">DSM 45069</strain>
    </source>
</reference>
<evidence type="ECO:0000313" key="2">
    <source>
        <dbReference type="Proteomes" id="UP000192707"/>
    </source>
</evidence>
<proteinExistence type="predicted"/>
<comment type="caution">
    <text evidence="1">The sequence shown here is derived from an EMBL/GenBank/DDBJ whole genome shotgun (WGS) entry which is preliminary data.</text>
</comment>
<gene>
    <name evidence="1" type="ORF">BST14_19505</name>
</gene>